<protein>
    <submittedName>
        <fullName evidence="3">Alkaline phosphatase</fullName>
    </submittedName>
</protein>
<evidence type="ECO:0000313" key="3">
    <source>
        <dbReference type="EMBL" id="QJD29184.1"/>
    </source>
</evidence>
<dbReference type="CDD" id="cd07389">
    <property type="entry name" value="MPP_PhoD"/>
    <property type="match status" value="1"/>
</dbReference>
<reference evidence="4" key="1">
    <citation type="submission" date="2019-12" db="EMBL/GenBank/DDBJ databases">
        <authorList>
            <person name="Awala S.I."/>
            <person name="Rhee S.K."/>
        </authorList>
    </citation>
    <scope>NUCLEOTIDE SEQUENCE [LARGE SCALE GENOMIC DNA]</scope>
    <source>
        <strain evidence="4">IM1</strain>
    </source>
</reference>
<keyword evidence="4" id="KW-1185">Reference proteome</keyword>
<organism evidence="3 4">
    <name type="scientific">Methylococcus geothermalis</name>
    <dbReference type="NCBI Taxonomy" id="2681310"/>
    <lineage>
        <taxon>Bacteria</taxon>
        <taxon>Pseudomonadati</taxon>
        <taxon>Pseudomonadota</taxon>
        <taxon>Gammaproteobacteria</taxon>
        <taxon>Methylococcales</taxon>
        <taxon>Methylococcaceae</taxon>
        <taxon>Methylococcus</taxon>
    </lineage>
</organism>
<gene>
    <name evidence="3" type="ORF">GNH96_03855</name>
</gene>
<dbReference type="InterPro" id="IPR029052">
    <property type="entry name" value="Metallo-depent_PP-like"/>
</dbReference>
<dbReference type="InterPro" id="IPR052900">
    <property type="entry name" value="Phospholipid_Metab_Enz"/>
</dbReference>
<feature type="domain" description="Phospholipase D N-terminal" evidence="2">
    <location>
        <begin position="50"/>
        <end position="141"/>
    </location>
</feature>
<dbReference type="KEGG" id="metu:GNH96_03855"/>
<proteinExistence type="predicted"/>
<dbReference type="PANTHER" id="PTHR43606">
    <property type="entry name" value="PHOSPHATASE, PUTATIVE (AFU_ORTHOLOGUE AFUA_6G08710)-RELATED"/>
    <property type="match status" value="1"/>
</dbReference>
<dbReference type="RefSeq" id="WP_169602450.1">
    <property type="nucleotide sequence ID" value="NZ_CP046565.1"/>
</dbReference>
<dbReference type="Pfam" id="PF16655">
    <property type="entry name" value="PhoD_N"/>
    <property type="match status" value="1"/>
</dbReference>
<dbReference type="AlphaFoldDB" id="A0A858Q5V8"/>
<dbReference type="Proteomes" id="UP000503004">
    <property type="component" value="Chromosome"/>
</dbReference>
<dbReference type="EMBL" id="CP046565">
    <property type="protein sequence ID" value="QJD29184.1"/>
    <property type="molecule type" value="Genomic_DNA"/>
</dbReference>
<dbReference type="SUPFAM" id="SSF56300">
    <property type="entry name" value="Metallo-dependent phosphatases"/>
    <property type="match status" value="1"/>
</dbReference>
<dbReference type="Gene3D" id="3.60.21.70">
    <property type="entry name" value="PhoD-like phosphatase"/>
    <property type="match status" value="1"/>
</dbReference>
<sequence length="543" mass="60208">MTTAPTTLPHTAFRAGRGRNYGLALIPGLILALAACASVNAENTVPQVEQGIQIGDPAPGKAVIWSRSDRPARMMVEYAFSPDFSDAKVIRGPYALESTDYTARQDLVGLPAGKDVHVKVWFEDLTNARGQSEPVIGHFHTIGKRDDIRFVWGGDTAGQGWGINPSFGGMKIYEAMRQVKPHFFIHSGDNVYSDGIIKPEVSAENGQVWTNIVTPEVAKVAETLDEFRGRYKYNLLDDNVRRFNAEVPQIWQWDDHEVVNNWSDAKDLSADARYTVKDVPLLVARASEAFHEYAPMRPYSAEESGRIYRQLSYGPLLDVFVLDMRSYRGPNTYNLQKEEGPETAFLGDAQVQWLEQGLKNSKATWKIIAADMPIGLNIGDGSDAQGRPRWEAIANGNDGPAAGRELEIARLLGFIKKHRIKNIVWLTADVHYAAAHHYDPERAASKDFAPFWEFVAGPLNAGTFGPNTTDGTFGPQVMFYKAPPAGQANLSPYAGLQFFGEVNIHRVDQTLTVDFKDLYGASIFSKTLRPESIFDFGAMMQSN</sequence>
<evidence type="ECO:0000313" key="4">
    <source>
        <dbReference type="Proteomes" id="UP000503004"/>
    </source>
</evidence>
<dbReference type="PANTHER" id="PTHR43606:SF1">
    <property type="entry name" value="PHOD-LIKE PHOSPHATASE METALLOPHOSPHATASE DOMAIN-CONTAINING PROTEIN"/>
    <property type="match status" value="1"/>
</dbReference>
<dbReference type="InterPro" id="IPR038607">
    <property type="entry name" value="PhoD-like_sf"/>
</dbReference>
<evidence type="ECO:0000259" key="1">
    <source>
        <dbReference type="Pfam" id="PF09423"/>
    </source>
</evidence>
<dbReference type="InterPro" id="IPR032093">
    <property type="entry name" value="PhoD_N"/>
</dbReference>
<name>A0A858Q5V8_9GAMM</name>
<dbReference type="InterPro" id="IPR018946">
    <property type="entry name" value="PhoD-like_MPP"/>
</dbReference>
<feature type="domain" description="PhoD-like phosphatase metallophosphatase" evidence="1">
    <location>
        <begin position="152"/>
        <end position="515"/>
    </location>
</feature>
<dbReference type="Pfam" id="PF09423">
    <property type="entry name" value="PhoD"/>
    <property type="match status" value="1"/>
</dbReference>
<accession>A0A858Q5V8</accession>
<evidence type="ECO:0000259" key="2">
    <source>
        <dbReference type="Pfam" id="PF16655"/>
    </source>
</evidence>